<protein>
    <submittedName>
        <fullName evidence="1">Uncharacterized protein</fullName>
    </submittedName>
</protein>
<reference evidence="1" key="2">
    <citation type="journal article" date="2015" name="Fish Shellfish Immunol.">
        <title>Early steps in the European eel (Anguilla anguilla)-Vibrio vulnificus interaction in the gills: Role of the RtxA13 toxin.</title>
        <authorList>
            <person name="Callol A."/>
            <person name="Pajuelo D."/>
            <person name="Ebbesson L."/>
            <person name="Teles M."/>
            <person name="MacKenzie S."/>
            <person name="Amaro C."/>
        </authorList>
    </citation>
    <scope>NUCLEOTIDE SEQUENCE</scope>
</reference>
<organism evidence="1">
    <name type="scientific">Anguilla anguilla</name>
    <name type="common">European freshwater eel</name>
    <name type="synonym">Muraena anguilla</name>
    <dbReference type="NCBI Taxonomy" id="7936"/>
    <lineage>
        <taxon>Eukaryota</taxon>
        <taxon>Metazoa</taxon>
        <taxon>Chordata</taxon>
        <taxon>Craniata</taxon>
        <taxon>Vertebrata</taxon>
        <taxon>Euteleostomi</taxon>
        <taxon>Actinopterygii</taxon>
        <taxon>Neopterygii</taxon>
        <taxon>Teleostei</taxon>
        <taxon>Anguilliformes</taxon>
        <taxon>Anguillidae</taxon>
        <taxon>Anguilla</taxon>
    </lineage>
</organism>
<name>A0A0E9X829_ANGAN</name>
<accession>A0A0E9X829</accession>
<dbReference type="EMBL" id="GBXM01009690">
    <property type="protein sequence ID" value="JAH98887.1"/>
    <property type="molecule type" value="Transcribed_RNA"/>
</dbReference>
<dbReference type="AlphaFoldDB" id="A0A0E9X829"/>
<sequence>MKITNDGKDFQPSHINFEERGIWRCHRVNVRKEPRGQTTRIRKFIHLFIHFTFVPPPCFAHRAIATTLRSLTNQRV</sequence>
<proteinExistence type="predicted"/>
<evidence type="ECO:0000313" key="1">
    <source>
        <dbReference type="EMBL" id="JAH98887.1"/>
    </source>
</evidence>
<reference evidence="1" key="1">
    <citation type="submission" date="2014-11" db="EMBL/GenBank/DDBJ databases">
        <authorList>
            <person name="Amaro Gonzalez C."/>
        </authorList>
    </citation>
    <scope>NUCLEOTIDE SEQUENCE</scope>
</reference>